<dbReference type="GO" id="GO:0034553">
    <property type="term" value="P:mitochondrial respiratory chain complex II assembly"/>
    <property type="evidence" value="ECO:0007669"/>
    <property type="project" value="EnsemblFungi"/>
</dbReference>
<dbReference type="SUPFAM" id="SSF109910">
    <property type="entry name" value="YgfY-like"/>
    <property type="match status" value="1"/>
</dbReference>
<dbReference type="HOGENOM" id="CLU_103054_0_1_1"/>
<gene>
    <name evidence="5" type="ORF">PNEG_01896</name>
</gene>
<dbReference type="OrthoDB" id="284292at2759"/>
<evidence type="ECO:0000313" key="6">
    <source>
        <dbReference type="Proteomes" id="UP000011958"/>
    </source>
</evidence>
<keyword evidence="6" id="KW-1185">Reference proteome</keyword>
<dbReference type="eggNOG" id="KOG3326">
    <property type="taxonomic scope" value="Eukaryota"/>
</dbReference>
<dbReference type="STRING" id="1069680.M7PGX5"/>
<dbReference type="EMBL" id="AFWA02000009">
    <property type="protein sequence ID" value="EMR09709.1"/>
    <property type="molecule type" value="Genomic_DNA"/>
</dbReference>
<dbReference type="InterPro" id="IPR005631">
    <property type="entry name" value="SDH"/>
</dbReference>
<dbReference type="GO" id="GO:0006099">
    <property type="term" value="P:tricarboxylic acid cycle"/>
    <property type="evidence" value="ECO:0007669"/>
    <property type="project" value="EnsemblFungi"/>
</dbReference>
<sequence length="134" mass="16046">MHHSFFFKNIQWQHRYLHWQASSKHTLSVFLSSSNHGESIETMKARLLYQSRKRGILETDLLLSTFAKKYLPLFKREELETYDKLLKESDLDIYSWIIGKAETPDRWNKNSLFLTLKSHCQDKTVLIRRMPDLT</sequence>
<dbReference type="GO" id="GO:0005759">
    <property type="term" value="C:mitochondrial matrix"/>
    <property type="evidence" value="ECO:0007669"/>
    <property type="project" value="UniProtKB-SubCell"/>
</dbReference>
<dbReference type="RefSeq" id="XP_007873870.1">
    <property type="nucleotide sequence ID" value="XM_007875679.1"/>
</dbReference>
<comment type="subcellular location">
    <subcellularLocation>
        <location evidence="1 4">Mitochondrion matrix</location>
    </subcellularLocation>
</comment>
<dbReference type="AlphaFoldDB" id="M7PGX5"/>
<dbReference type="FunFam" id="1.10.150.250:FF:000002">
    <property type="entry name" value="Succinate dehydrogenase assembly factor 2, mitochondrial"/>
    <property type="match status" value="1"/>
</dbReference>
<evidence type="ECO:0000256" key="1">
    <source>
        <dbReference type="ARBA" id="ARBA00004305"/>
    </source>
</evidence>
<dbReference type="Pfam" id="PF03937">
    <property type="entry name" value="Sdh5"/>
    <property type="match status" value="1"/>
</dbReference>
<dbReference type="GO" id="GO:0006121">
    <property type="term" value="P:mitochondrial electron transport, succinate to ubiquinone"/>
    <property type="evidence" value="ECO:0007669"/>
    <property type="project" value="UniProtKB-UniRule"/>
</dbReference>
<comment type="similarity">
    <text evidence="4">Belongs to the SDHAF2 family.</text>
</comment>
<keyword evidence="2 4" id="KW-0496">Mitochondrion</keyword>
<keyword evidence="3 4" id="KW-0143">Chaperone</keyword>
<protein>
    <recommendedName>
        <fullName evidence="4">Succinate dehydrogenase assembly factor 2, mitochondrial</fullName>
        <shortName evidence="4">SDH assembly factor 2</shortName>
        <shortName evidence="4">SDHAF2</shortName>
    </recommendedName>
</protein>
<reference evidence="6" key="1">
    <citation type="journal article" date="2016" name="Nat. Commun.">
        <title>Genome analysis of three Pneumocystis species reveals adaptation mechanisms to life exclusively in mammalian hosts.</title>
        <authorList>
            <person name="Ma L."/>
            <person name="Chen Z."/>
            <person name="Huang D.W."/>
            <person name="Kutty G."/>
            <person name="Ishihara M."/>
            <person name="Wang H."/>
            <person name="Abouelleil A."/>
            <person name="Bishop L."/>
            <person name="Davey E."/>
            <person name="Deng R."/>
            <person name="Deng X."/>
            <person name="Fan L."/>
            <person name="Fantoni G."/>
            <person name="Fitzgerald M."/>
            <person name="Gogineni E."/>
            <person name="Goldberg J.M."/>
            <person name="Handley G."/>
            <person name="Hu X."/>
            <person name="Huber C."/>
            <person name="Jiao X."/>
            <person name="Jones K."/>
            <person name="Levin J.Z."/>
            <person name="Liu Y."/>
            <person name="Macdonald P."/>
            <person name="Melnikov A."/>
            <person name="Raley C."/>
            <person name="Sassi M."/>
            <person name="Sherman B.T."/>
            <person name="Song X."/>
            <person name="Sykes S."/>
            <person name="Tran B."/>
            <person name="Walsh L."/>
            <person name="Xia Y."/>
            <person name="Yang J."/>
            <person name="Young S."/>
            <person name="Zeng Q."/>
            <person name="Zheng X."/>
            <person name="Stephens R."/>
            <person name="Nusbaum C."/>
            <person name="Birren B.W."/>
            <person name="Azadi P."/>
            <person name="Lempicki R.A."/>
            <person name="Cuomo C.A."/>
            <person name="Kovacs J.A."/>
        </authorList>
    </citation>
    <scope>NUCLEOTIDE SEQUENCE [LARGE SCALE GENOMIC DNA]</scope>
    <source>
        <strain evidence="6">B123</strain>
    </source>
</reference>
<comment type="function">
    <text evidence="4">Plays an essential role in the assembly of succinate dehydrogenase (SDH), an enzyme complex (also referred to as respiratory complex II) that is a component of both the tricarboxylic acid (TCA) cycle and the mitochondrial electron transport chain, and which couples the oxidation of succinate to fumarate with the reduction of ubiquinone (coenzyme Q) to ubiquinol. Required for flavinylation (covalent attachment of FAD) of the flavoprotein subunit of the SDH catalytic dimer.</text>
</comment>
<dbReference type="InterPro" id="IPR036714">
    <property type="entry name" value="SDH_sf"/>
</dbReference>
<name>M7PGX5_PNEMU</name>
<dbReference type="HAMAP" id="MF_03057">
    <property type="entry name" value="SDHAF2"/>
    <property type="match status" value="1"/>
</dbReference>
<evidence type="ECO:0000256" key="4">
    <source>
        <dbReference type="HAMAP-Rule" id="MF_03057"/>
    </source>
</evidence>
<dbReference type="PANTHER" id="PTHR12469">
    <property type="entry name" value="PROTEIN EMI5 HOMOLOG, MITOCHONDRIAL"/>
    <property type="match status" value="1"/>
</dbReference>
<organism evidence="5 6">
    <name type="scientific">Pneumocystis murina (strain B123)</name>
    <name type="common">Mouse pneumocystis pneumonia agent</name>
    <name type="synonym">Pneumocystis carinii f. sp. muris</name>
    <dbReference type="NCBI Taxonomy" id="1069680"/>
    <lineage>
        <taxon>Eukaryota</taxon>
        <taxon>Fungi</taxon>
        <taxon>Dikarya</taxon>
        <taxon>Ascomycota</taxon>
        <taxon>Taphrinomycotina</taxon>
        <taxon>Pneumocystomycetes</taxon>
        <taxon>Pneumocystaceae</taxon>
        <taxon>Pneumocystis</taxon>
    </lineage>
</organism>
<dbReference type="Gene3D" id="1.10.150.250">
    <property type="entry name" value="Flavinator of succinate dehydrogenase"/>
    <property type="match status" value="1"/>
</dbReference>
<evidence type="ECO:0000256" key="3">
    <source>
        <dbReference type="ARBA" id="ARBA00023186"/>
    </source>
</evidence>
<dbReference type="VEuPathDB" id="FungiDB:PNEG_01896"/>
<dbReference type="OMA" id="DTEIMRM"/>
<dbReference type="Proteomes" id="UP000011958">
    <property type="component" value="Unassembled WGS sequence"/>
</dbReference>
<evidence type="ECO:0000313" key="5">
    <source>
        <dbReference type="EMBL" id="EMR09709.1"/>
    </source>
</evidence>
<accession>M7PGX5</accession>
<dbReference type="GeneID" id="19895590"/>
<comment type="subunit">
    <text evidence="4">Interacts with the flavoprotein subunit within the SDH catalytic dimer.</text>
</comment>
<dbReference type="InterPro" id="IPR028882">
    <property type="entry name" value="SDHAF2"/>
</dbReference>
<proteinExistence type="inferred from homology"/>
<comment type="caution">
    <text evidence="5">The sequence shown here is derived from an EMBL/GenBank/DDBJ whole genome shotgun (WGS) entry which is preliminary data.</text>
</comment>
<evidence type="ECO:0000256" key="2">
    <source>
        <dbReference type="ARBA" id="ARBA00023128"/>
    </source>
</evidence>
<dbReference type="PANTHER" id="PTHR12469:SF2">
    <property type="entry name" value="SUCCINATE DEHYDROGENASE ASSEMBLY FACTOR 2, MITOCHONDRIAL"/>
    <property type="match status" value="1"/>
</dbReference>